<keyword evidence="2" id="KW-1185">Reference proteome</keyword>
<organism evidence="1 2">
    <name type="scientific">Amycolatopsis bartoniae</name>
    <dbReference type="NCBI Taxonomy" id="941986"/>
    <lineage>
        <taxon>Bacteria</taxon>
        <taxon>Bacillati</taxon>
        <taxon>Actinomycetota</taxon>
        <taxon>Actinomycetes</taxon>
        <taxon>Pseudonocardiales</taxon>
        <taxon>Pseudonocardiaceae</taxon>
        <taxon>Amycolatopsis</taxon>
    </lineage>
</organism>
<name>A0A8H9ISP5_9PSEU</name>
<protein>
    <submittedName>
        <fullName evidence="1">Uncharacterized protein</fullName>
    </submittedName>
</protein>
<reference evidence="1" key="1">
    <citation type="journal article" date="2014" name="Int. J. Syst. Evol. Microbiol.">
        <title>Complete genome sequence of Corynebacterium casei LMG S-19264T (=DSM 44701T), isolated from a smear-ripened cheese.</title>
        <authorList>
            <consortium name="US DOE Joint Genome Institute (JGI-PGF)"/>
            <person name="Walter F."/>
            <person name="Albersmeier A."/>
            <person name="Kalinowski J."/>
            <person name="Ruckert C."/>
        </authorList>
    </citation>
    <scope>NUCLEOTIDE SEQUENCE</scope>
    <source>
        <strain evidence="1">CGMCC 4.7679</strain>
    </source>
</reference>
<sequence>MTPSELQRDVRQLADRLVAVVTDSDHRALSALVLRLLSPQSPDRRLFPPLLAELTAETAEHIRALAGPGCSEDFFTVDLFGDDEAGVEVDELAPPLRATLRAVLAELHDDSENALVQLDFVAQDPNPLGRLDALLHLATWVSELR</sequence>
<dbReference type="OrthoDB" id="3627316at2"/>
<dbReference type="RefSeq" id="WP_145937423.1">
    <property type="nucleotide sequence ID" value="NZ_BNAV01000002.1"/>
</dbReference>
<reference evidence="1" key="2">
    <citation type="submission" date="2020-09" db="EMBL/GenBank/DDBJ databases">
        <authorList>
            <person name="Sun Q."/>
            <person name="Zhou Y."/>
        </authorList>
    </citation>
    <scope>NUCLEOTIDE SEQUENCE</scope>
    <source>
        <strain evidence="1">CGMCC 4.7679</strain>
    </source>
</reference>
<evidence type="ECO:0000313" key="2">
    <source>
        <dbReference type="Proteomes" id="UP000658656"/>
    </source>
</evidence>
<gene>
    <name evidence="1" type="ORF">GCM10017566_20880</name>
</gene>
<proteinExistence type="predicted"/>
<comment type="caution">
    <text evidence="1">The sequence shown here is derived from an EMBL/GenBank/DDBJ whole genome shotgun (WGS) entry which is preliminary data.</text>
</comment>
<dbReference type="Proteomes" id="UP000658656">
    <property type="component" value="Unassembled WGS sequence"/>
</dbReference>
<dbReference type="AlphaFoldDB" id="A0A8H9ISP5"/>
<accession>A0A8H9ISP5</accession>
<dbReference type="EMBL" id="BNAV01000002">
    <property type="protein sequence ID" value="GHF47499.1"/>
    <property type="molecule type" value="Genomic_DNA"/>
</dbReference>
<evidence type="ECO:0000313" key="1">
    <source>
        <dbReference type="EMBL" id="GHF47499.1"/>
    </source>
</evidence>